<dbReference type="GO" id="GO:0016491">
    <property type="term" value="F:oxidoreductase activity"/>
    <property type="evidence" value="ECO:0007669"/>
    <property type="project" value="InterPro"/>
</dbReference>
<evidence type="ECO:0000256" key="1">
    <source>
        <dbReference type="SAM" id="Phobius"/>
    </source>
</evidence>
<dbReference type="InterPro" id="IPR000415">
    <property type="entry name" value="Nitroreductase-like"/>
</dbReference>
<evidence type="ECO:0000313" key="3">
    <source>
        <dbReference type="EMBL" id="TCT24302.1"/>
    </source>
</evidence>
<comment type="caution">
    <text evidence="3">The sequence shown here is derived from an EMBL/GenBank/DDBJ whole genome shotgun (WGS) entry which is preliminary data.</text>
</comment>
<evidence type="ECO:0000259" key="2">
    <source>
        <dbReference type="Pfam" id="PF00881"/>
    </source>
</evidence>
<dbReference type="Pfam" id="PF00881">
    <property type="entry name" value="Nitroreductase"/>
    <property type="match status" value="1"/>
</dbReference>
<dbReference type="SUPFAM" id="SSF55469">
    <property type="entry name" value="FMN-dependent nitroreductase-like"/>
    <property type="match status" value="1"/>
</dbReference>
<gene>
    <name evidence="3" type="ORF">EDC35_101624</name>
</gene>
<dbReference type="InterPro" id="IPR029479">
    <property type="entry name" value="Nitroreductase"/>
</dbReference>
<dbReference type="Gene3D" id="3.40.109.10">
    <property type="entry name" value="NADH Oxidase"/>
    <property type="match status" value="1"/>
</dbReference>
<accession>A0A4V2V2A2</accession>
<sequence length="76" mass="8409">MAATYAMLAGESLGLGTCMLGGIHPLIQQGRKAKAFREAHGIRSASREGLFVIFGYPRLRYHQGIQRTFASIDWAR</sequence>
<keyword evidence="1" id="KW-0472">Membrane</keyword>
<keyword evidence="4" id="KW-1185">Reference proteome</keyword>
<reference evidence="3 4" key="1">
    <citation type="submission" date="2019-03" db="EMBL/GenBank/DDBJ databases">
        <title>Genomic Encyclopedia of Type Strains, Phase IV (KMG-IV): sequencing the most valuable type-strain genomes for metagenomic binning, comparative biology and taxonomic classification.</title>
        <authorList>
            <person name="Goeker M."/>
        </authorList>
    </citation>
    <scope>NUCLEOTIDE SEQUENCE [LARGE SCALE GENOMIC DNA]</scope>
    <source>
        <strain evidence="3 4">DSM 13587</strain>
    </source>
</reference>
<proteinExistence type="predicted"/>
<name>A0A4V2V2A2_9GAMM</name>
<keyword evidence="1" id="KW-0812">Transmembrane</keyword>
<feature type="domain" description="Nitroreductase" evidence="2">
    <location>
        <begin position="1"/>
        <end position="56"/>
    </location>
</feature>
<dbReference type="AlphaFoldDB" id="A0A4V2V2A2"/>
<keyword evidence="1" id="KW-1133">Transmembrane helix</keyword>
<dbReference type="EMBL" id="SMAO01000001">
    <property type="protein sequence ID" value="TCT24302.1"/>
    <property type="molecule type" value="Genomic_DNA"/>
</dbReference>
<evidence type="ECO:0000313" key="4">
    <source>
        <dbReference type="Proteomes" id="UP000295717"/>
    </source>
</evidence>
<dbReference type="Proteomes" id="UP000295717">
    <property type="component" value="Unassembled WGS sequence"/>
</dbReference>
<protein>
    <recommendedName>
        <fullName evidence="2">Nitroreductase domain-containing protein</fullName>
    </recommendedName>
</protein>
<organism evidence="3 4">
    <name type="scientific">Thiobaca trueperi</name>
    <dbReference type="NCBI Taxonomy" id="127458"/>
    <lineage>
        <taxon>Bacteria</taxon>
        <taxon>Pseudomonadati</taxon>
        <taxon>Pseudomonadota</taxon>
        <taxon>Gammaproteobacteria</taxon>
        <taxon>Chromatiales</taxon>
        <taxon>Chromatiaceae</taxon>
        <taxon>Thiobaca</taxon>
    </lineage>
</organism>
<feature type="transmembrane region" description="Helical" evidence="1">
    <location>
        <begin position="6"/>
        <end position="27"/>
    </location>
</feature>
<dbReference type="RefSeq" id="WP_207896079.1">
    <property type="nucleotide sequence ID" value="NZ_SMAO01000001.1"/>
</dbReference>